<sequence>MKNKWKAAFFSLLALVIIIIVIAAGFFFSFLAIGGETQNIHNDAKKYSRPIFTVQADKDQLDNLVNNEIQKHQTGNLTYYVNMDKDVQVNGSLGVLGTSMPFSISFDPVVKNGDVILKEKKVKLGKFNLPDKQVLKFINFGTKLPDWVIVQPDKRQIYINVTKIPLNKDIDFYLKAKQIQLSKNKIVFELHQK</sequence>
<comment type="caution">
    <text evidence="2">The sequence shown here is derived from an EMBL/GenBank/DDBJ whole genome shotgun (WGS) entry which is preliminary data.</text>
</comment>
<keyword evidence="1" id="KW-1133">Transmembrane helix</keyword>
<evidence type="ECO:0000313" key="2">
    <source>
        <dbReference type="EMBL" id="MFC7391675.1"/>
    </source>
</evidence>
<accession>A0ABW2PT15</accession>
<proteinExistence type="predicted"/>
<name>A0ABW2PT15_9BACL</name>
<dbReference type="Pfam" id="PF09911">
    <property type="entry name" value="DUF2140"/>
    <property type="match status" value="1"/>
</dbReference>
<keyword evidence="1" id="KW-0472">Membrane</keyword>
<evidence type="ECO:0000313" key="3">
    <source>
        <dbReference type="Proteomes" id="UP001596505"/>
    </source>
</evidence>
<protein>
    <submittedName>
        <fullName evidence="2">YpmS family protein</fullName>
    </submittedName>
</protein>
<dbReference type="Proteomes" id="UP001596505">
    <property type="component" value="Unassembled WGS sequence"/>
</dbReference>
<organism evidence="2 3">
    <name type="scientific">Scopulibacillus cellulosilyticus</name>
    <dbReference type="NCBI Taxonomy" id="2665665"/>
    <lineage>
        <taxon>Bacteria</taxon>
        <taxon>Bacillati</taxon>
        <taxon>Bacillota</taxon>
        <taxon>Bacilli</taxon>
        <taxon>Bacillales</taxon>
        <taxon>Sporolactobacillaceae</taxon>
        <taxon>Scopulibacillus</taxon>
    </lineage>
</organism>
<dbReference type="EMBL" id="JBHTCO010000002">
    <property type="protein sequence ID" value="MFC7391675.1"/>
    <property type="molecule type" value="Genomic_DNA"/>
</dbReference>
<keyword evidence="1" id="KW-0812">Transmembrane</keyword>
<evidence type="ECO:0000256" key="1">
    <source>
        <dbReference type="SAM" id="Phobius"/>
    </source>
</evidence>
<keyword evidence="3" id="KW-1185">Reference proteome</keyword>
<dbReference type="InterPro" id="IPR018672">
    <property type="entry name" value="DUF2140"/>
</dbReference>
<feature type="transmembrane region" description="Helical" evidence="1">
    <location>
        <begin position="7"/>
        <end position="33"/>
    </location>
</feature>
<dbReference type="RefSeq" id="WP_380962923.1">
    <property type="nucleotide sequence ID" value="NZ_JBHTCO010000002.1"/>
</dbReference>
<reference evidence="3" key="1">
    <citation type="journal article" date="2019" name="Int. J. Syst. Evol. Microbiol.">
        <title>The Global Catalogue of Microorganisms (GCM) 10K type strain sequencing project: providing services to taxonomists for standard genome sequencing and annotation.</title>
        <authorList>
            <consortium name="The Broad Institute Genomics Platform"/>
            <consortium name="The Broad Institute Genome Sequencing Center for Infectious Disease"/>
            <person name="Wu L."/>
            <person name="Ma J."/>
        </authorList>
    </citation>
    <scope>NUCLEOTIDE SEQUENCE [LARGE SCALE GENOMIC DNA]</scope>
    <source>
        <strain evidence="3">CGMCC 1.16305</strain>
    </source>
</reference>
<gene>
    <name evidence="2" type="ORF">ACFQRG_01535</name>
</gene>